<dbReference type="AlphaFoldDB" id="A0A8R1IPH2"/>
<reference evidence="2" key="1">
    <citation type="submission" date="2010-08" db="EMBL/GenBank/DDBJ databases">
        <authorList>
            <consortium name="Caenorhabditis japonica Sequencing Consortium"/>
            <person name="Wilson R.K."/>
        </authorList>
    </citation>
    <scope>NUCLEOTIDE SEQUENCE [LARGE SCALE GENOMIC DNA]</scope>
    <source>
        <strain evidence="2">DF5081</strain>
    </source>
</reference>
<keyword evidence="2" id="KW-1185">Reference proteome</keyword>
<protein>
    <submittedName>
        <fullName evidence="1">Uncharacterized protein</fullName>
    </submittedName>
</protein>
<proteinExistence type="predicted"/>
<evidence type="ECO:0000313" key="1">
    <source>
        <dbReference type="EnsemblMetazoa" id="CJA38139.1"/>
    </source>
</evidence>
<dbReference type="Proteomes" id="UP000005237">
    <property type="component" value="Unassembled WGS sequence"/>
</dbReference>
<dbReference type="EnsemblMetazoa" id="CJA38139.1">
    <property type="protein sequence ID" value="CJA38139.1"/>
    <property type="gene ID" value="WBGene00213986"/>
</dbReference>
<accession>A0A8R1IPH2</accession>
<evidence type="ECO:0000313" key="2">
    <source>
        <dbReference type="Proteomes" id="UP000005237"/>
    </source>
</evidence>
<name>A0A8R1IPH2_CAEJA</name>
<reference evidence="1" key="2">
    <citation type="submission" date="2022-06" db="UniProtKB">
        <authorList>
            <consortium name="EnsemblMetazoa"/>
        </authorList>
    </citation>
    <scope>IDENTIFICATION</scope>
    <source>
        <strain evidence="1">DF5081</strain>
    </source>
</reference>
<organism evidence="1 2">
    <name type="scientific">Caenorhabditis japonica</name>
    <dbReference type="NCBI Taxonomy" id="281687"/>
    <lineage>
        <taxon>Eukaryota</taxon>
        <taxon>Metazoa</taxon>
        <taxon>Ecdysozoa</taxon>
        <taxon>Nematoda</taxon>
        <taxon>Chromadorea</taxon>
        <taxon>Rhabditida</taxon>
        <taxon>Rhabditina</taxon>
        <taxon>Rhabditomorpha</taxon>
        <taxon>Rhabditoidea</taxon>
        <taxon>Rhabditidae</taxon>
        <taxon>Peloderinae</taxon>
        <taxon>Caenorhabditis</taxon>
    </lineage>
</organism>
<sequence>MARSKLSMEGSVRNRFNRKKKGFFNNHNNNHATFQNGHLETGHFETAPTGEVKSGIVNSCKKAHNRSEIENFVVCLLY</sequence>